<dbReference type="RefSeq" id="XP_005793954.1">
    <property type="nucleotide sequence ID" value="XM_005793897.1"/>
</dbReference>
<evidence type="ECO:0000313" key="2">
    <source>
        <dbReference type="EnsemblProtists" id="EOD41525"/>
    </source>
</evidence>
<dbReference type="STRING" id="2903.R1FR02"/>
<organism evidence="2 3">
    <name type="scientific">Emiliania huxleyi (strain CCMP1516)</name>
    <dbReference type="NCBI Taxonomy" id="280463"/>
    <lineage>
        <taxon>Eukaryota</taxon>
        <taxon>Haptista</taxon>
        <taxon>Haptophyta</taxon>
        <taxon>Prymnesiophyceae</taxon>
        <taxon>Isochrysidales</taxon>
        <taxon>Noelaerhabdaceae</taxon>
        <taxon>Emiliania</taxon>
    </lineage>
</organism>
<dbReference type="GO" id="GO:0016491">
    <property type="term" value="F:oxidoreductase activity"/>
    <property type="evidence" value="ECO:0007669"/>
    <property type="project" value="TreeGrafter"/>
</dbReference>
<dbReference type="EnsemblProtists" id="EOD41525">
    <property type="protein sequence ID" value="EOD41525"/>
    <property type="gene ID" value="EMIHUDRAFT_193859"/>
</dbReference>
<dbReference type="Gene3D" id="3.40.50.720">
    <property type="entry name" value="NAD(P)-binding Rossmann-like Domain"/>
    <property type="match status" value="1"/>
</dbReference>
<dbReference type="PROSITE" id="PS00061">
    <property type="entry name" value="ADH_SHORT"/>
    <property type="match status" value="1"/>
</dbReference>
<dbReference type="PANTHER" id="PTHR43313">
    <property type="entry name" value="SHORT-CHAIN DEHYDROGENASE/REDUCTASE FAMILY 9C"/>
    <property type="match status" value="1"/>
</dbReference>
<name>A0A0D3L0J0_EMIH1</name>
<feature type="transmembrane region" description="Helical" evidence="1">
    <location>
        <begin position="27"/>
        <end position="45"/>
    </location>
</feature>
<protein>
    <submittedName>
        <fullName evidence="2">Uncharacterized protein</fullName>
    </submittedName>
</protein>
<sequence>MRATWVSLDDPTGASTSSWSVRRRVCSVAWLAVLCFNLSLAFSIATRSLPARSHTVLPPRGSVVLVTGAKSGLGLASAASLAEQGYTVWAGMRPSHLNRSIPELDHPNIERISLDVTDEADVAALQARLQNVTLAALVSNAGVAHKIGHAAYVDDAHRLFDVNVFGAMRVFSACLPALVRSGGRLVLITSFLSVVPLPGLATYTATKAALEGWAAAVRMENIVPVSTVIDGFIRTPISDTDSHYHKPGWPYKRSVGPGGLQQTWMDAFDTQLDEHTGAVARAIADRYPRHRYVVGWDATLTMAAVWFFPGWLVHLFINGLYDWFG</sequence>
<dbReference type="PANTHER" id="PTHR43313:SF1">
    <property type="entry name" value="3BETA-HYDROXYSTEROID DEHYDROGENASE DHS-16"/>
    <property type="match status" value="1"/>
</dbReference>
<keyword evidence="1" id="KW-0812">Transmembrane</keyword>
<dbReference type="KEGG" id="ehx:EMIHUDRAFT_193859"/>
<dbReference type="GO" id="GO:0008202">
    <property type="term" value="P:steroid metabolic process"/>
    <property type="evidence" value="ECO:0007669"/>
    <property type="project" value="TreeGrafter"/>
</dbReference>
<evidence type="ECO:0000313" key="3">
    <source>
        <dbReference type="Proteomes" id="UP000013827"/>
    </source>
</evidence>
<keyword evidence="3" id="KW-1185">Reference proteome</keyword>
<dbReference type="InterPro" id="IPR036291">
    <property type="entry name" value="NAD(P)-bd_dom_sf"/>
</dbReference>
<feature type="transmembrane region" description="Helical" evidence="1">
    <location>
        <begin position="293"/>
        <end position="317"/>
    </location>
</feature>
<dbReference type="eggNOG" id="KOG1610">
    <property type="taxonomic scope" value="Eukaryota"/>
</dbReference>
<proteinExistence type="predicted"/>
<dbReference type="PRINTS" id="PR00081">
    <property type="entry name" value="GDHRDH"/>
</dbReference>
<dbReference type="AlphaFoldDB" id="A0A0D3L0J0"/>
<keyword evidence="1" id="KW-0472">Membrane</keyword>
<dbReference type="Proteomes" id="UP000013827">
    <property type="component" value="Unassembled WGS sequence"/>
</dbReference>
<accession>A0A0D3L0J0</accession>
<dbReference type="GeneID" id="17286795"/>
<reference evidence="2" key="2">
    <citation type="submission" date="2024-10" db="UniProtKB">
        <authorList>
            <consortium name="EnsemblProtists"/>
        </authorList>
    </citation>
    <scope>IDENTIFICATION</scope>
</reference>
<reference evidence="3" key="1">
    <citation type="journal article" date="2013" name="Nature">
        <title>Pan genome of the phytoplankton Emiliania underpins its global distribution.</title>
        <authorList>
            <person name="Read B.A."/>
            <person name="Kegel J."/>
            <person name="Klute M.J."/>
            <person name="Kuo A."/>
            <person name="Lefebvre S.C."/>
            <person name="Maumus F."/>
            <person name="Mayer C."/>
            <person name="Miller J."/>
            <person name="Monier A."/>
            <person name="Salamov A."/>
            <person name="Young J."/>
            <person name="Aguilar M."/>
            <person name="Claverie J.M."/>
            <person name="Frickenhaus S."/>
            <person name="Gonzalez K."/>
            <person name="Herman E.K."/>
            <person name="Lin Y.C."/>
            <person name="Napier J."/>
            <person name="Ogata H."/>
            <person name="Sarno A.F."/>
            <person name="Shmutz J."/>
            <person name="Schroeder D."/>
            <person name="de Vargas C."/>
            <person name="Verret F."/>
            <person name="von Dassow P."/>
            <person name="Valentin K."/>
            <person name="Van de Peer Y."/>
            <person name="Wheeler G."/>
            <person name="Dacks J.B."/>
            <person name="Delwiche C.F."/>
            <person name="Dyhrman S.T."/>
            <person name="Glockner G."/>
            <person name="John U."/>
            <person name="Richards T."/>
            <person name="Worden A.Z."/>
            <person name="Zhang X."/>
            <person name="Grigoriev I.V."/>
            <person name="Allen A.E."/>
            <person name="Bidle K."/>
            <person name="Borodovsky M."/>
            <person name="Bowler C."/>
            <person name="Brownlee C."/>
            <person name="Cock J.M."/>
            <person name="Elias M."/>
            <person name="Gladyshev V.N."/>
            <person name="Groth M."/>
            <person name="Guda C."/>
            <person name="Hadaegh A."/>
            <person name="Iglesias-Rodriguez M.D."/>
            <person name="Jenkins J."/>
            <person name="Jones B.M."/>
            <person name="Lawson T."/>
            <person name="Leese F."/>
            <person name="Lindquist E."/>
            <person name="Lobanov A."/>
            <person name="Lomsadze A."/>
            <person name="Malik S.B."/>
            <person name="Marsh M.E."/>
            <person name="Mackinder L."/>
            <person name="Mock T."/>
            <person name="Mueller-Roeber B."/>
            <person name="Pagarete A."/>
            <person name="Parker M."/>
            <person name="Probert I."/>
            <person name="Quesneville H."/>
            <person name="Raines C."/>
            <person name="Rensing S.A."/>
            <person name="Riano-Pachon D.M."/>
            <person name="Richier S."/>
            <person name="Rokitta S."/>
            <person name="Shiraiwa Y."/>
            <person name="Soanes D.M."/>
            <person name="van der Giezen M."/>
            <person name="Wahlund T.M."/>
            <person name="Williams B."/>
            <person name="Wilson W."/>
            <person name="Wolfe G."/>
            <person name="Wurch L.L."/>
        </authorList>
    </citation>
    <scope>NUCLEOTIDE SEQUENCE</scope>
</reference>
<dbReference type="Pfam" id="PF00106">
    <property type="entry name" value="adh_short"/>
    <property type="match status" value="1"/>
</dbReference>
<dbReference type="SUPFAM" id="SSF51735">
    <property type="entry name" value="NAD(P)-binding Rossmann-fold domains"/>
    <property type="match status" value="1"/>
</dbReference>
<dbReference type="InterPro" id="IPR020904">
    <property type="entry name" value="Sc_DH/Rdtase_CS"/>
</dbReference>
<evidence type="ECO:0000256" key="1">
    <source>
        <dbReference type="SAM" id="Phobius"/>
    </source>
</evidence>
<dbReference type="PaxDb" id="2903-EOD41525"/>
<dbReference type="InterPro" id="IPR002347">
    <property type="entry name" value="SDR_fam"/>
</dbReference>
<dbReference type="HOGENOM" id="CLU_856431_0_0_1"/>
<keyword evidence="1" id="KW-1133">Transmembrane helix</keyword>